<evidence type="ECO:0000313" key="1">
    <source>
        <dbReference type="EMBL" id="KAI4471424.1"/>
    </source>
</evidence>
<organism evidence="1 2">
    <name type="scientific">Holotrichia oblita</name>
    <name type="common">Chafer beetle</name>
    <dbReference type="NCBI Taxonomy" id="644536"/>
    <lineage>
        <taxon>Eukaryota</taxon>
        <taxon>Metazoa</taxon>
        <taxon>Ecdysozoa</taxon>
        <taxon>Arthropoda</taxon>
        <taxon>Hexapoda</taxon>
        <taxon>Insecta</taxon>
        <taxon>Pterygota</taxon>
        <taxon>Neoptera</taxon>
        <taxon>Endopterygota</taxon>
        <taxon>Coleoptera</taxon>
        <taxon>Polyphaga</taxon>
        <taxon>Scarabaeiformia</taxon>
        <taxon>Scarabaeidae</taxon>
        <taxon>Melolonthinae</taxon>
        <taxon>Holotrichia</taxon>
    </lineage>
</organism>
<gene>
    <name evidence="1" type="ORF">MML48_1g17252</name>
</gene>
<name>A0ACB9TXQ6_HOLOL</name>
<dbReference type="EMBL" id="CM043015">
    <property type="protein sequence ID" value="KAI4471424.1"/>
    <property type="molecule type" value="Genomic_DNA"/>
</dbReference>
<accession>A0ACB9TXQ6</accession>
<protein>
    <submittedName>
        <fullName evidence="1">Scavenger receptor class b type-1 sr-b1</fullName>
    </submittedName>
</protein>
<sequence>MAVLGTILITVGILAAIGFFSMGFFLGYSKFIRDFIKQEVKKQTRLENGTDQYDRWKKLPFPLEFRIYVFNVTNPHEIEHKGAIPIVHEVGPFVYHEHFHKDKIERQDKNDILMYNQYLKMTFQRQLSAYGDDIKITVPNLPLQGVFQNEEDGDLPPAIQNIAVNRLWPRAFRNDGIFVTLPVKRFFFEGYIFCNTTVEKPKKDLGLIQSILETAMNVARQIFCNQVRKVAASNPTIIPGRDHLKFSMFKHKDNNTDGRFEILAGITDINKLGQIQTWNKTSHLNLWAGGTNSTCNAIRGTDSTIYAPWTFAKSSTLLTFNTDICRTVKLTTIEEINFKGIPGVKAIMGPDNMENSGESSCYCINKTRNLAGDHDCFPKGFCDMGNCLKAPIIISFPHMLWADAIYRDTVKGLEPSEEKHVSFVALEPTTGTPLQGRKRMQFNVPMRPIKEIQVTHHLTAAMVPVLWVEESFDLPDDMVAKVKADYVNKMFMLDVTVYVMLGGGLIGGTMLVMYLVFPRY</sequence>
<proteinExistence type="predicted"/>
<comment type="caution">
    <text evidence="1">The sequence shown here is derived from an EMBL/GenBank/DDBJ whole genome shotgun (WGS) entry which is preliminary data.</text>
</comment>
<dbReference type="Proteomes" id="UP001056778">
    <property type="component" value="Chromosome 1"/>
</dbReference>
<reference evidence="1" key="1">
    <citation type="submission" date="2022-04" db="EMBL/GenBank/DDBJ databases">
        <title>Chromosome-scale genome assembly of Holotrichia oblita Faldermann.</title>
        <authorList>
            <person name="Rongchong L."/>
        </authorList>
    </citation>
    <scope>NUCLEOTIDE SEQUENCE</scope>
    <source>
        <strain evidence="1">81SQS9</strain>
    </source>
</reference>
<keyword evidence="1" id="KW-0675">Receptor</keyword>
<keyword evidence="2" id="KW-1185">Reference proteome</keyword>
<evidence type="ECO:0000313" key="2">
    <source>
        <dbReference type="Proteomes" id="UP001056778"/>
    </source>
</evidence>